<evidence type="ECO:0000256" key="2">
    <source>
        <dbReference type="SAM" id="Phobius"/>
    </source>
</evidence>
<accession>A0A132NP85</accession>
<name>A0A132NP85_GIAIN</name>
<evidence type="ECO:0000256" key="1">
    <source>
        <dbReference type="SAM" id="MobiDB-lite"/>
    </source>
</evidence>
<evidence type="ECO:0000313" key="4">
    <source>
        <dbReference type="Proteomes" id="UP000070089"/>
    </source>
</evidence>
<evidence type="ECO:0000313" key="3">
    <source>
        <dbReference type="EMBL" id="KWX11920.1"/>
    </source>
</evidence>
<dbReference type="OrthoDB" id="10321033at2759"/>
<protein>
    <submittedName>
        <fullName evidence="3">Uncharacterized protein</fullName>
    </submittedName>
</protein>
<proteinExistence type="predicted"/>
<feature type="transmembrane region" description="Helical" evidence="2">
    <location>
        <begin position="1308"/>
        <end position="1328"/>
    </location>
</feature>
<keyword evidence="2" id="KW-0472">Membrane</keyword>
<reference evidence="3 4" key="1">
    <citation type="journal article" date="2015" name="Mol. Biochem. Parasitol.">
        <title>Identification of polymorphic genes for use in assemblage B genotyping assays through comparative genomics of multiple assemblage B Giardia duodenalis isolates.</title>
        <authorList>
            <person name="Wielinga C."/>
            <person name="Thompson R.C."/>
            <person name="Monis P."/>
            <person name="Ryan U."/>
        </authorList>
    </citation>
    <scope>NUCLEOTIDE SEQUENCE [LARGE SCALE GENOMIC DNA]</scope>
    <source>
        <strain evidence="3 4">BAH15c1</strain>
    </source>
</reference>
<comment type="caution">
    <text evidence="3">The sequence shown here is derived from an EMBL/GenBank/DDBJ whole genome shotgun (WGS) entry which is preliminary data.</text>
</comment>
<keyword evidence="2" id="KW-1133">Transmembrane helix</keyword>
<feature type="region of interest" description="Disordered" evidence="1">
    <location>
        <begin position="1853"/>
        <end position="1877"/>
    </location>
</feature>
<feature type="region of interest" description="Disordered" evidence="1">
    <location>
        <begin position="1089"/>
        <end position="1115"/>
    </location>
</feature>
<feature type="transmembrane region" description="Helical" evidence="2">
    <location>
        <begin position="1252"/>
        <end position="1272"/>
    </location>
</feature>
<keyword evidence="2" id="KW-0812">Transmembrane</keyword>
<dbReference type="Proteomes" id="UP000070089">
    <property type="component" value="Unassembled WGS sequence"/>
</dbReference>
<organism evidence="3 4">
    <name type="scientific">Giardia duodenalis assemblage B</name>
    <dbReference type="NCBI Taxonomy" id="1394984"/>
    <lineage>
        <taxon>Eukaryota</taxon>
        <taxon>Metamonada</taxon>
        <taxon>Diplomonadida</taxon>
        <taxon>Hexamitidae</taxon>
        <taxon>Giardiinae</taxon>
        <taxon>Giardia</taxon>
    </lineage>
</organism>
<feature type="compositionally biased region" description="Acidic residues" evidence="1">
    <location>
        <begin position="1094"/>
        <end position="1103"/>
    </location>
</feature>
<dbReference type="VEuPathDB" id="GiardiaDB:QR46_4098"/>
<sequence>MHKLFKTSHKTLDTSSASVMLLDTSNPFLWTGCELVILDDDHSNIHIFACPHDPRLPNSSHQVPESTELLSIEHVLSIPVYQYAQVSLIPTIEKDIASISLLINESMLTVVDRCGGLLRLYTEDTVGYAFAEVRNILRLTETHYILFTATDVVDLDLEAHVSHVYADVGNVQVLHMCSDPATSIDGPVLNINLKYVYGPVHLYLLAMVSNDIYILKIYSLETRRLICQIYFYERVVSLQELPGAGYIVITDIRKIYQVHLRDNKFLCSNVVLKNFNLIQNIEKFLVLSQYAAVETETRFQYLYSVTWEPGVLTFTHLLWSDDASLASSMNIENTDTVNQSKNKFSIQGLFSRIAALYSTPDAAAQQTPVISEFNTDTAISPSVMSSTKRVLNTSYKASFGAKSTGVLSDTLSLQSTRSYQSTCDHTILTNLAIQTSNNTNVLLFILNDGFILSSLSEASSNGSGFIIREEAEVIFSEVLSALIGHDMPLNAILNVTILKDSNYGFVFRLQNFSTGSSFEFPFISTNLVRILHESDHKQPIFRAYSVFSVDDYIVTWLLASNVCFGFYLSFRTRICLTAEFHLEGDVYFSYPLVRLLYKTNQNNNSSITAQHILTYYVLEIHTSTDVDCEELGSQAVTGQRTLMSLFVSTRTHILTEFSDSTFQITETATITPVSVQYEMILQEQSKLLRAMVIPYLILSNSSFILITETSSETCFYLFAFDVHRGTAEVSLLEHDIALAFLCDHNDLLCQFGYLKMETFHFSGLIDFYISGILRKRLKDKVAKDAMKEIAEPIPESQKSRGRSLSKSNSSPAVASVEFSDILLKGTIESFLMHRQSSKDPEVSVVGTSTLHHIFEDIPADAYPITSNGTLASMNDQIEKLVIDKQYNPYVSLTAAKKHKKVRRDLYCSVDNDVDISDDALSESSNTRSHALSAQSSCFRDDGMTSIVSLKKKLDIFKKSEGYAGEYAIQPMKARVSRFLRLCISISSTTSKQSMDYRAELGSVDTILKELAISPRLDYTSGANVSLSVPMTPDWINIMISQFSLKYPTTGGSIETPASPQVQFHGASTVISELLQRECDTATHLLSNDLHEEQGCDNDDDSGSEESISSHVGDVPRPLPRCATLARMLSAMRNAAVSPEPGVLEAVVESYLPASYFSLDSLGFLQIYNSTQKILATILITPLKRLYHNVFMVIAQEDGLITEELQNRLKLGRASASICQNLDFLASDLINCREVVNLRLRELAINHLYNHPLSFTLSCLSTLVMAGVLYVFLREADRRPFLSAIDTALDIVIEGYLRANPGRLPSIRLVFSFLVISSLLAKFAAIAFLRLLTARLSKLCLEGAIPKSTLDTLVLTVSEICELNFGLLICKQLSLVHILVVHREVFHKIILTIEALAFLKESAMNGTLCLEERAAALLDAHLEASTTIACSFKNNLANSDFKRFSPGFASYFLTNLALLLHTLCTYAPVISTLIPVQHSIVLLKTVALQELVDSPSALVSSCRGISGYYRGLCPSTNDGVGTIGQASEEKLGACRYRLHEHFFEDIQKILSESLTTLSIRSLYLFVTYINKHEPRVWRYHSTRFIQLLVYLMQMLSALDRAADRLIATDPLTTLPLERSIFNRQSLLGSLRERLFDFSYSLSPIALIRLTTGNDISILHGFTPGFLTIKFLESSTEVLNLQKSLVLEKAYNYFLEHKAAHYKLAGMLPPFDKLNDPLLGVSSDRYKTYGKILPCISFISVDPQNEVALVYCHNYNALFVYKLSPSIDDVYLVGAGSTELFDVVRPGSQILLGARVVWAEVKKGLRSYKLCEVHFIHGDSPQMAAELEECIWKTTRHEKPVKHLALFSMEDEQGEYEKRQQEERHTDAKDSAPKPDKRQSYLVTQEKMGITEHIVITFVITRLAAY</sequence>
<gene>
    <name evidence="3" type="ORF">QR46_4098</name>
</gene>
<dbReference type="EMBL" id="JXTI01000147">
    <property type="protein sequence ID" value="KWX11920.1"/>
    <property type="molecule type" value="Genomic_DNA"/>
</dbReference>